<keyword evidence="3" id="KW-1185">Reference proteome</keyword>
<reference evidence="2 4" key="2">
    <citation type="submission" date="2009-10" db="EMBL/GenBank/DDBJ databases">
        <title>The Genome Sequence of Prochlorococcus phage P-SSM2.</title>
        <authorList>
            <consortium name="The Broad Institute Genome Sequencing Platform"/>
            <person name="Henn M.R."/>
            <person name="Sullivan M.S."/>
            <person name="Osburne M.S."/>
            <person name="Levin J."/>
            <person name="Malboeuf C."/>
            <person name="Casali M."/>
            <person name="Russ C."/>
            <person name="Lennon N."/>
            <person name="Chapman S.B."/>
            <person name="Erlich R."/>
            <person name="Young S.K."/>
            <person name="Koehrsen M."/>
            <person name="Yandava C."/>
            <person name="Zeng Q."/>
            <person name="Alvarado L."/>
            <person name="Anderson S."/>
            <person name="Berlin A."/>
            <person name="Borenstein D."/>
            <person name="Chen Z."/>
            <person name="Engels R."/>
            <person name="Freedman E."/>
            <person name="Gellesch M."/>
            <person name="Goldberg J."/>
            <person name="Green L."/>
            <person name="Griggs A."/>
            <person name="Gujja S."/>
            <person name="Heilman E.R."/>
            <person name="Heiman D."/>
            <person name="Hepburn T."/>
            <person name="Howarth C."/>
            <person name="Jen D."/>
            <person name="Larson L."/>
            <person name="Lewis B."/>
            <person name="Mehta T."/>
            <person name="Park D."/>
            <person name="Pearson M."/>
            <person name="Richards J."/>
            <person name="Rizzolo K."/>
            <person name="Roberts A."/>
            <person name="Ryan E."/>
            <person name="Saif S."/>
            <person name="Shea T."/>
            <person name="Shenoy N."/>
            <person name="Sisk P."/>
            <person name="Stolte C."/>
            <person name="Sykes S."/>
            <person name="Walk T."/>
            <person name="White J."/>
            <person name="Yu Q."/>
            <person name="Coleman M.L."/>
            <person name="Huang K.H."/>
            <person name="Weigele P.R."/>
            <person name="DeFrancesco A.S."/>
            <person name="Kern S.E."/>
            <person name="Thompson L.R."/>
            <person name="Fu R."/>
            <person name="Hombeck B."/>
            <person name="Chisholm S.W."/>
            <person name="Haas B."/>
            <person name="Nusbaum C."/>
            <person name="Birren B."/>
        </authorList>
    </citation>
    <scope>NUCLEOTIDE SEQUENCE [LARGE SCALE GENOMIC DNA]</scope>
    <source>
        <strain evidence="2">P-SSM2</strain>
    </source>
</reference>
<dbReference type="Gene3D" id="3.50.50.60">
    <property type="entry name" value="FAD/NAD(P)-binding domain"/>
    <property type="match status" value="1"/>
</dbReference>
<dbReference type="KEGG" id="vg:3294275"/>
<name>Q58MD8_BPPRM</name>
<dbReference type="OrthoDB" id="18871at10239"/>
<dbReference type="InterPro" id="IPR006905">
    <property type="entry name" value="Flavin_halogenase"/>
</dbReference>
<reference evidence="1 3" key="3">
    <citation type="journal article" date="2010" name="Environ. Microbiol.">
        <title>Genomic analysis of oceanic cyanobacterial myoviruses compared with T4-like myoviruses from diverse hosts and environments.</title>
        <authorList>
            <person name="Sullivan M.B."/>
            <person name="Huang K.H."/>
            <person name="Ignacio-Espinoza J.C."/>
            <person name="Berlin A.M."/>
            <person name="Kelly L."/>
            <person name="Weigele P.R."/>
            <person name="DeFrancesco A.S."/>
            <person name="Kern S.E."/>
            <person name="Thompson L.R."/>
            <person name="Young S."/>
            <person name="Yandava C."/>
            <person name="Fu R."/>
            <person name="Krastins B."/>
            <person name="Chase M."/>
            <person name="Sarracino D."/>
            <person name="Osburne M.S."/>
            <person name="Henn M.R."/>
            <person name="Chisholm S.W."/>
        </authorList>
    </citation>
    <scope>NUCLEOTIDE SEQUENCE [LARGE SCALE GENOMIC DNA]</scope>
</reference>
<organism evidence="1 3">
    <name type="scientific">Prochlorococcus phage P-SSM2</name>
    <dbReference type="NCBI Taxonomy" id="268746"/>
    <lineage>
        <taxon>Viruses</taxon>
        <taxon>Duplodnaviria</taxon>
        <taxon>Heunggongvirae</taxon>
        <taxon>Uroviricota</taxon>
        <taxon>Caudoviricetes</taxon>
        <taxon>Pantevenvirales</taxon>
        <taxon>Kyanoviridae</taxon>
        <taxon>Salacisavirus</taxon>
        <taxon>Salacisavirus pssm2</taxon>
    </lineage>
</organism>
<dbReference type="EMBL" id="GU071092">
    <property type="protein sequence ID" value="ACY76096.1"/>
    <property type="molecule type" value="Genomic_DNA"/>
</dbReference>
<dbReference type="RefSeq" id="YP_214448.1">
    <property type="nucleotide sequence ID" value="NC_006883.2"/>
</dbReference>
<protein>
    <submittedName>
        <fullName evidence="1 2">Tryptophan halogenase</fullName>
    </submittedName>
</protein>
<dbReference type="PIRSF" id="PIRSF011396">
    <property type="entry name" value="Trp_halogenase"/>
    <property type="match status" value="1"/>
</dbReference>
<dbReference type="GeneID" id="3294275"/>
<evidence type="ECO:0000313" key="1">
    <source>
        <dbReference type="EMBL" id="AAX44594.1"/>
    </source>
</evidence>
<evidence type="ECO:0000313" key="4">
    <source>
        <dbReference type="Proteomes" id="UP000013923"/>
    </source>
</evidence>
<organismHost>
    <name type="scientific">Prochlorococcus</name>
    <dbReference type="NCBI Taxonomy" id="1218"/>
</organismHost>
<dbReference type="SMR" id="Q58MD8"/>
<dbReference type="Proteomes" id="UP000013923">
    <property type="component" value="Genome"/>
</dbReference>
<dbReference type="GO" id="GO:0004497">
    <property type="term" value="F:monooxygenase activity"/>
    <property type="evidence" value="ECO:0007669"/>
    <property type="project" value="InterPro"/>
</dbReference>
<evidence type="ECO:0000313" key="2">
    <source>
        <dbReference type="EMBL" id="ACY76096.1"/>
    </source>
</evidence>
<reference evidence="1 3" key="1">
    <citation type="journal article" date="2005" name="PLoS Biol.">
        <title>Three Prochlorococcus cyanophage genomes: signature features and ecological interpretations.</title>
        <authorList>
            <person name="Sullivan M.B."/>
            <person name="Coleman M.L."/>
            <person name="Weigele P."/>
            <person name="Rohwer F."/>
            <person name="Chisholm S.W."/>
        </authorList>
    </citation>
    <scope>NUCLEOTIDE SEQUENCE</scope>
</reference>
<dbReference type="InterPro" id="IPR033856">
    <property type="entry name" value="Trp_halogen"/>
</dbReference>
<dbReference type="EMBL" id="AY939844">
    <property type="protein sequence ID" value="AAX44594.1"/>
    <property type="molecule type" value="Genomic_DNA"/>
</dbReference>
<dbReference type="PANTHER" id="PTHR43747:SF4">
    <property type="entry name" value="FLAVIN-DEPENDENT TRYPTOPHAN HALOGENASE"/>
    <property type="match status" value="1"/>
</dbReference>
<dbReference type="InterPro" id="IPR036188">
    <property type="entry name" value="FAD/NAD-bd_sf"/>
</dbReference>
<gene>
    <name evidence="2" type="ORF">PCMG_00220</name>
    <name evidence="1" type="ORF">PSSM2_217</name>
</gene>
<dbReference type="InterPro" id="IPR050816">
    <property type="entry name" value="Flavin-dep_Halogenase_NPB"/>
</dbReference>
<dbReference type="SUPFAM" id="SSF51905">
    <property type="entry name" value="FAD/NAD(P)-binding domain"/>
    <property type="match status" value="1"/>
</dbReference>
<evidence type="ECO:0000313" key="3">
    <source>
        <dbReference type="Proteomes" id="UP000000991"/>
    </source>
</evidence>
<dbReference type="Pfam" id="PF04820">
    <property type="entry name" value="Trp_halogenase"/>
    <property type="match status" value="1"/>
</dbReference>
<sequence>MSDSDFIVVGGGNAGCISALLLQCSFPNKKVSIIKSENIGTVGVGESSTEHFAQFCNTCGISILNVLLATKATFKGGVYFENWSDEDFMHVVNLDNVNQPIGHFFPYLQRVVAYNKPNREMNIYGAWDRKVPLKFFNDMNNSPTNQFHFDTLALNKFLIDKCLERNINIIEDELMGAIVHPESGDIVSVNGETDKYSADFFIDCSGFSRLLLEKTLGVKWKSYSEYLPLNSAISFATDEMEEYNMYTKSTARDYGWSWQIPTQGRTGNGYVFSEKFINETQAHEEMEKSYGHEIDVAKTFKFDPGRLEKAWCKNCYAVGLSQSFVEPLEATSIGSVIQQMVAFIHYYPSNSIDECNEIVNGIFDNIFDYVQAHYLVKKEDTPFWREVKNDLKITPSLQNLLDKWKKRFPLVGDVFCRWGMFSEVNYIIILQGLKWFDSEKVMQEYKNIEHIPLIDWKDTSDRCLSMGHKNFIKELVRIHNLNKEN</sequence>
<proteinExistence type="predicted"/>
<accession>Q58MD8</accession>
<dbReference type="PANTHER" id="PTHR43747">
    <property type="entry name" value="FAD-BINDING PROTEIN"/>
    <property type="match status" value="1"/>
</dbReference>
<dbReference type="Proteomes" id="UP000000991">
    <property type="component" value="Segment"/>
</dbReference>